<comment type="caution">
    <text evidence="5">Lacks conserved residue(s) required for the propagation of feature annotation.</text>
</comment>
<dbReference type="Proteomes" id="UP000245125">
    <property type="component" value="Unassembled WGS sequence"/>
</dbReference>
<dbReference type="Gene3D" id="3.40.50.200">
    <property type="entry name" value="Peptidase S8/S53 domain"/>
    <property type="match status" value="1"/>
</dbReference>
<gene>
    <name evidence="8" type="ORF">NBG4_890006</name>
</gene>
<keyword evidence="9" id="KW-1185">Reference proteome</keyword>
<evidence type="ECO:0000256" key="3">
    <source>
        <dbReference type="ARBA" id="ARBA00022801"/>
    </source>
</evidence>
<dbReference type="PANTHER" id="PTHR43806">
    <property type="entry name" value="PEPTIDASE S8"/>
    <property type="match status" value="1"/>
</dbReference>
<evidence type="ECO:0000256" key="5">
    <source>
        <dbReference type="PROSITE-ProRule" id="PRU01240"/>
    </source>
</evidence>
<protein>
    <recommendedName>
        <fullName evidence="7">Peptidase S8/S53 domain-containing protein</fullName>
    </recommendedName>
</protein>
<organism evidence="8 9">
    <name type="scientific">Candidatus Sulfobium mesophilum</name>
    <dbReference type="NCBI Taxonomy" id="2016548"/>
    <lineage>
        <taxon>Bacteria</taxon>
        <taxon>Pseudomonadati</taxon>
        <taxon>Nitrospirota</taxon>
        <taxon>Nitrospiria</taxon>
        <taxon>Nitrospirales</taxon>
        <taxon>Nitrospiraceae</taxon>
        <taxon>Candidatus Sulfobium</taxon>
    </lineage>
</organism>
<sequence>MNKITAIILAILLSSMGTVLSTGSFAISAPPPESLKSIPSGYSSEEINVRFRKDTDVDDPDKLLPAELMDSVKKIEPYFTLPKSKLKELKEKGEKLSKKELPDLSLWFAITLKKGVDAADFIEKLRQLDNVEIVEPAPLPAPPPAVTPDFTDKQGYLKPAPGGIDAYFSWNFEGGSGKSIKIYDVEYSWNQTHEDLFLVHELPLLLKPGYSAVDPFNDNNHGTAVLGELIADKDNKGVTGISWGANIGLAPTRTKDLQGVERYRPADAINLSAGDGLKGDVILIEQQICVCNLICDANTQAGYGPLEWVQSVYDAIKTAVANGFVVVEAAGNGNVNLDQRDCGDTFNRAKRDSGAIIVGAGQSPATGHPREREWFSSYGSRVDVQGWGDSVATTGYDGSRCKGGPNAWHPCISNADCPGAPGICSGVPLTCSDGVNIGKACGSDGDCPYLCENNVGYDNPDDIFNQDFWYTFSFGGTSSASPIVAGAAANLQGISLVKCGEPLAPDRIRQLLVQTGSPQRGNLAQHIGPLPDLKRAIPVIRPRISGRIINQGWLDGLFFVDLMLTNEMCNAENVQINQLPLRTLVGLGAVTYSYGLVSNNPVPVYLPIPIGDLDAWASTTIRLFFYVPFTVFRFSITENGTLQDLRTNYSFSIGQAVIPW</sequence>
<dbReference type="GO" id="GO:0006508">
    <property type="term" value="P:proteolysis"/>
    <property type="evidence" value="ECO:0007669"/>
    <property type="project" value="UniProtKB-KW"/>
</dbReference>
<dbReference type="InterPro" id="IPR015500">
    <property type="entry name" value="Peptidase_S8_subtilisin-rel"/>
</dbReference>
<dbReference type="PRINTS" id="PR00723">
    <property type="entry name" value="SUBTILISIN"/>
</dbReference>
<keyword evidence="6" id="KW-0732">Signal</keyword>
<evidence type="ECO:0000256" key="2">
    <source>
        <dbReference type="ARBA" id="ARBA00022670"/>
    </source>
</evidence>
<feature type="chain" id="PRO_5015588278" description="Peptidase S8/S53 domain-containing protein" evidence="6">
    <location>
        <begin position="22"/>
        <end position="660"/>
    </location>
</feature>
<evidence type="ECO:0000313" key="8">
    <source>
        <dbReference type="EMBL" id="SPQ02048.1"/>
    </source>
</evidence>
<evidence type="ECO:0000256" key="1">
    <source>
        <dbReference type="ARBA" id="ARBA00011073"/>
    </source>
</evidence>
<dbReference type="EMBL" id="OUUY01000140">
    <property type="protein sequence ID" value="SPQ02048.1"/>
    <property type="molecule type" value="Genomic_DNA"/>
</dbReference>
<dbReference type="PROSITE" id="PS51892">
    <property type="entry name" value="SUBTILASE"/>
    <property type="match status" value="1"/>
</dbReference>
<evidence type="ECO:0000256" key="6">
    <source>
        <dbReference type="SAM" id="SignalP"/>
    </source>
</evidence>
<name>A0A2U3QKV9_9BACT</name>
<dbReference type="InterPro" id="IPR000209">
    <property type="entry name" value="Peptidase_S8/S53_dom"/>
</dbReference>
<dbReference type="InterPro" id="IPR023828">
    <property type="entry name" value="Peptidase_S8_Ser-AS"/>
</dbReference>
<feature type="domain" description="Peptidase S8/S53" evidence="7">
    <location>
        <begin position="217"/>
        <end position="385"/>
    </location>
</feature>
<dbReference type="GO" id="GO:0004252">
    <property type="term" value="F:serine-type endopeptidase activity"/>
    <property type="evidence" value="ECO:0007669"/>
    <property type="project" value="InterPro"/>
</dbReference>
<dbReference type="PROSITE" id="PS00138">
    <property type="entry name" value="SUBTILASE_SER"/>
    <property type="match status" value="1"/>
</dbReference>
<keyword evidence="4" id="KW-0720">Serine protease</keyword>
<dbReference type="InterPro" id="IPR036852">
    <property type="entry name" value="Peptidase_S8/S53_dom_sf"/>
</dbReference>
<feature type="signal peptide" evidence="6">
    <location>
        <begin position="1"/>
        <end position="21"/>
    </location>
</feature>
<dbReference type="InterPro" id="IPR050131">
    <property type="entry name" value="Peptidase_S8_subtilisin-like"/>
</dbReference>
<keyword evidence="3" id="KW-0378">Hydrolase</keyword>
<accession>A0A2U3QKV9</accession>
<evidence type="ECO:0000259" key="7">
    <source>
        <dbReference type="Pfam" id="PF00082"/>
    </source>
</evidence>
<keyword evidence="2" id="KW-0645">Protease</keyword>
<dbReference type="AlphaFoldDB" id="A0A2U3QKV9"/>
<comment type="similarity">
    <text evidence="1 5">Belongs to the peptidase S8 family.</text>
</comment>
<dbReference type="SUPFAM" id="SSF52743">
    <property type="entry name" value="Subtilisin-like"/>
    <property type="match status" value="1"/>
</dbReference>
<reference evidence="9" key="1">
    <citation type="submission" date="2018-03" db="EMBL/GenBank/DDBJ databases">
        <authorList>
            <person name="Zecchin S."/>
        </authorList>
    </citation>
    <scope>NUCLEOTIDE SEQUENCE [LARGE SCALE GENOMIC DNA]</scope>
</reference>
<dbReference type="PANTHER" id="PTHR43806:SF11">
    <property type="entry name" value="CEREVISIN-RELATED"/>
    <property type="match status" value="1"/>
</dbReference>
<proteinExistence type="inferred from homology"/>
<evidence type="ECO:0000256" key="4">
    <source>
        <dbReference type="ARBA" id="ARBA00022825"/>
    </source>
</evidence>
<dbReference type="Pfam" id="PF00082">
    <property type="entry name" value="Peptidase_S8"/>
    <property type="match status" value="1"/>
</dbReference>
<evidence type="ECO:0000313" key="9">
    <source>
        <dbReference type="Proteomes" id="UP000245125"/>
    </source>
</evidence>